<dbReference type="InterPro" id="IPR032675">
    <property type="entry name" value="LRR_dom_sf"/>
</dbReference>
<accession>A0A2H3CD79</accession>
<evidence type="ECO:0000256" key="1">
    <source>
        <dbReference type="SAM" id="MobiDB-lite"/>
    </source>
</evidence>
<dbReference type="InterPro" id="IPR001810">
    <property type="entry name" value="F-box_dom"/>
</dbReference>
<dbReference type="InterPro" id="IPR036047">
    <property type="entry name" value="F-box-like_dom_sf"/>
</dbReference>
<dbReference type="SUPFAM" id="SSF81383">
    <property type="entry name" value="F-box domain"/>
    <property type="match status" value="1"/>
</dbReference>
<evidence type="ECO:0000313" key="4">
    <source>
        <dbReference type="Proteomes" id="UP000218334"/>
    </source>
</evidence>
<reference evidence="4" key="1">
    <citation type="journal article" date="2017" name="Nat. Ecol. Evol.">
        <title>Genome expansion and lineage-specific genetic innovations in the forest pathogenic fungi Armillaria.</title>
        <authorList>
            <person name="Sipos G."/>
            <person name="Prasanna A.N."/>
            <person name="Walter M.C."/>
            <person name="O'Connor E."/>
            <person name="Balint B."/>
            <person name="Krizsan K."/>
            <person name="Kiss B."/>
            <person name="Hess J."/>
            <person name="Varga T."/>
            <person name="Slot J."/>
            <person name="Riley R."/>
            <person name="Boka B."/>
            <person name="Rigling D."/>
            <person name="Barry K."/>
            <person name="Lee J."/>
            <person name="Mihaltcheva S."/>
            <person name="LaButti K."/>
            <person name="Lipzen A."/>
            <person name="Waldron R."/>
            <person name="Moloney N.M."/>
            <person name="Sperisen C."/>
            <person name="Kredics L."/>
            <person name="Vagvoelgyi C."/>
            <person name="Patrignani A."/>
            <person name="Fitzpatrick D."/>
            <person name="Nagy I."/>
            <person name="Doyle S."/>
            <person name="Anderson J.B."/>
            <person name="Grigoriev I.V."/>
            <person name="Gueldener U."/>
            <person name="Muensterkoetter M."/>
            <person name="Nagy L.G."/>
        </authorList>
    </citation>
    <scope>NUCLEOTIDE SEQUENCE [LARGE SCALE GENOMIC DNA]</scope>
    <source>
        <strain evidence="4">28-4</strain>
    </source>
</reference>
<protein>
    <recommendedName>
        <fullName evidence="2">F-box domain-containing protein</fullName>
    </recommendedName>
</protein>
<dbReference type="SUPFAM" id="SSF52047">
    <property type="entry name" value="RNI-like"/>
    <property type="match status" value="1"/>
</dbReference>
<dbReference type="Proteomes" id="UP000218334">
    <property type="component" value="Unassembled WGS sequence"/>
</dbReference>
<evidence type="ECO:0000313" key="3">
    <source>
        <dbReference type="EMBL" id="PBK73256.1"/>
    </source>
</evidence>
<organism evidence="3 4">
    <name type="scientific">Armillaria solidipes</name>
    <dbReference type="NCBI Taxonomy" id="1076256"/>
    <lineage>
        <taxon>Eukaryota</taxon>
        <taxon>Fungi</taxon>
        <taxon>Dikarya</taxon>
        <taxon>Basidiomycota</taxon>
        <taxon>Agaricomycotina</taxon>
        <taxon>Agaricomycetes</taxon>
        <taxon>Agaricomycetidae</taxon>
        <taxon>Agaricales</taxon>
        <taxon>Marasmiineae</taxon>
        <taxon>Physalacriaceae</taxon>
        <taxon>Armillaria</taxon>
    </lineage>
</organism>
<evidence type="ECO:0000259" key="2">
    <source>
        <dbReference type="PROSITE" id="PS50181"/>
    </source>
</evidence>
<name>A0A2H3CD79_9AGAR</name>
<gene>
    <name evidence="3" type="ORF">ARMSODRAFT_952262</name>
</gene>
<feature type="region of interest" description="Disordered" evidence="1">
    <location>
        <begin position="197"/>
        <end position="240"/>
    </location>
</feature>
<dbReference type="PROSITE" id="PS50181">
    <property type="entry name" value="FBOX"/>
    <property type="match status" value="1"/>
</dbReference>
<feature type="compositionally biased region" description="Basic and acidic residues" evidence="1">
    <location>
        <begin position="218"/>
        <end position="230"/>
    </location>
</feature>
<sequence>MTGSTEACPTCALVVDLDNYERILSSNDFSIPDNLNPYIHKNLFPTSTICTEIKQSLGRLEKQFSSFEQVLAHQQMAISQVASILKNYEEAYANTRSEQLCVQEIMDLHKAALSSPIRSLPDDLLVFIFRLASPNAAFMDQFPWIATRVCRQWRAVAHSNRILWSEFNLDYVSISEPLYHDSWRSSAWGESHHDGWNPSSWEQPVRHSGQRGGWNREPCARRASLEGERERKRHEKSRPAISQRVVRQALSYSGNVPLTFSLDFVDVPWDSHKIALGYLDVLTAQAARWRNVKLRLKGSLFENLSLVKNCLPMLETLDLYLPNDRVLPFPTDVFVNTPSLHTLTLTLCSPTEFIFPWKQLKELSIYLQSPLSENYYLQILRNGSLLETFRLQADLLRDFETNLHTHRVTTLSYLRVLEIDSEFSSLLNSICLPKLSSLTVCGNADSMELDLSSLIERSHSVVEKLSYSSTSVRDSFIRLLRVFSSLTSLTLHVPNLGDKAFFYTMAQKSLLPSLEDFTIDMADISYDYMMPIIDMLAARQSCLKRFHLTLTLTNDDEIHYAEDWSGTWESWDQGTPSTTSQTSRDGWLAPSEKARLRALSNEGMKIRIGLYEYHAQGGPEMSYVNLSVE</sequence>
<feature type="domain" description="F-box" evidence="2">
    <location>
        <begin position="114"/>
        <end position="167"/>
    </location>
</feature>
<dbReference type="Gene3D" id="3.80.10.10">
    <property type="entry name" value="Ribonuclease Inhibitor"/>
    <property type="match status" value="1"/>
</dbReference>
<dbReference type="Gene3D" id="1.20.1280.50">
    <property type="match status" value="1"/>
</dbReference>
<dbReference type="AlphaFoldDB" id="A0A2H3CD79"/>
<keyword evidence="4" id="KW-1185">Reference proteome</keyword>
<proteinExistence type="predicted"/>
<dbReference type="EMBL" id="KZ293420">
    <property type="protein sequence ID" value="PBK73256.1"/>
    <property type="molecule type" value="Genomic_DNA"/>
</dbReference>